<dbReference type="EMBL" id="VBOT01000019">
    <property type="protein sequence ID" value="TMQ53372.1"/>
    <property type="molecule type" value="Genomic_DNA"/>
</dbReference>
<dbReference type="PROSITE" id="PS51608">
    <property type="entry name" value="SAM_MT_UBIE"/>
    <property type="match status" value="1"/>
</dbReference>
<dbReference type="NCBIfam" id="TIGR01934">
    <property type="entry name" value="MenG_MenH_UbiE"/>
    <property type="match status" value="1"/>
</dbReference>
<dbReference type="AlphaFoldDB" id="A0A538SPS0"/>
<dbReference type="PANTHER" id="PTHR43591">
    <property type="entry name" value="METHYLTRANSFERASE"/>
    <property type="match status" value="1"/>
</dbReference>
<dbReference type="GO" id="GO:0008168">
    <property type="term" value="F:methyltransferase activity"/>
    <property type="evidence" value="ECO:0007669"/>
    <property type="project" value="UniProtKB-KW"/>
</dbReference>
<dbReference type="InterPro" id="IPR029063">
    <property type="entry name" value="SAM-dependent_MTases_sf"/>
</dbReference>
<organism evidence="5 6">
    <name type="scientific">Eiseniibacteriota bacterium</name>
    <dbReference type="NCBI Taxonomy" id="2212470"/>
    <lineage>
        <taxon>Bacteria</taxon>
        <taxon>Candidatus Eiseniibacteriota</taxon>
    </lineage>
</organism>
<feature type="transmembrane region" description="Helical" evidence="4">
    <location>
        <begin position="257"/>
        <end position="277"/>
    </location>
</feature>
<dbReference type="EC" id="2.1.1.-" evidence="5"/>
<dbReference type="Proteomes" id="UP000320184">
    <property type="component" value="Unassembled WGS sequence"/>
</dbReference>
<dbReference type="GO" id="GO:0032259">
    <property type="term" value="P:methylation"/>
    <property type="evidence" value="ECO:0007669"/>
    <property type="project" value="UniProtKB-KW"/>
</dbReference>
<evidence type="ECO:0000256" key="4">
    <source>
        <dbReference type="SAM" id="Phobius"/>
    </source>
</evidence>
<keyword evidence="2 5" id="KW-0808">Transferase</keyword>
<dbReference type="InterPro" id="IPR023576">
    <property type="entry name" value="UbiE/COQ5_MeTrFase_CS"/>
</dbReference>
<keyword evidence="3" id="KW-0949">S-adenosyl-L-methionine</keyword>
<keyword evidence="1 5" id="KW-0489">Methyltransferase</keyword>
<evidence type="ECO:0000256" key="2">
    <source>
        <dbReference type="ARBA" id="ARBA00022679"/>
    </source>
</evidence>
<evidence type="ECO:0000256" key="3">
    <source>
        <dbReference type="ARBA" id="ARBA00022691"/>
    </source>
</evidence>
<dbReference type="Gene3D" id="3.40.50.150">
    <property type="entry name" value="Vaccinia Virus protein VP39"/>
    <property type="match status" value="1"/>
</dbReference>
<evidence type="ECO:0000313" key="5">
    <source>
        <dbReference type="EMBL" id="TMQ53372.1"/>
    </source>
</evidence>
<name>A0A538SPS0_UNCEI</name>
<reference evidence="5 6" key="1">
    <citation type="journal article" date="2019" name="Nat. Microbiol.">
        <title>Mediterranean grassland soil C-N compound turnover is dependent on rainfall and depth, and is mediated by genomically divergent microorganisms.</title>
        <authorList>
            <person name="Diamond S."/>
            <person name="Andeer P.F."/>
            <person name="Li Z."/>
            <person name="Crits-Christoph A."/>
            <person name="Burstein D."/>
            <person name="Anantharaman K."/>
            <person name="Lane K.R."/>
            <person name="Thomas B.C."/>
            <person name="Pan C."/>
            <person name="Northen T.R."/>
            <person name="Banfield J.F."/>
        </authorList>
    </citation>
    <scope>NUCLEOTIDE SEQUENCE [LARGE SCALE GENOMIC DNA]</scope>
    <source>
        <strain evidence="5">WS_3</strain>
    </source>
</reference>
<comment type="caution">
    <text evidence="5">The sequence shown here is derived from an EMBL/GenBank/DDBJ whole genome shotgun (WGS) entry which is preliminary data.</text>
</comment>
<protein>
    <submittedName>
        <fullName evidence="5">Ubiquinone/menaquinone biosynthesis methyltransferase</fullName>
        <ecNumber evidence="5">2.1.1.-</ecNumber>
    </submittedName>
</protein>
<dbReference type="PANTHER" id="PTHR43591:SF24">
    <property type="entry name" value="2-METHOXY-6-POLYPRENYL-1,4-BENZOQUINOL METHYLASE, MITOCHONDRIAL"/>
    <property type="match status" value="1"/>
</dbReference>
<keyword evidence="5" id="KW-0830">Ubiquinone</keyword>
<accession>A0A538SPS0</accession>
<dbReference type="InterPro" id="IPR004033">
    <property type="entry name" value="UbiE/COQ5_MeTrFase"/>
</dbReference>
<dbReference type="Pfam" id="PF01209">
    <property type="entry name" value="Ubie_methyltran"/>
    <property type="match status" value="1"/>
</dbReference>
<proteinExistence type="predicted"/>
<feature type="transmembrane region" description="Helical" evidence="4">
    <location>
        <begin position="297"/>
        <end position="317"/>
    </location>
</feature>
<sequence>MFSRVSDRYDLLNRLMSLGRDGAWRRAMWSGVPGDARTVLDLCTGSGASLPGLRKAGRLVLGVDVSGPMLEIAAAGESQRGWAPRLVCADAFHLPLPDGSIDAVTIAFGMRNLRPRERALAEIARVLRPGGRLLVLEAAAPRPGPLAPLHAFYLRSVIPFLGRLSPDPAAYEYLSRSIFEFGAGEEFERDLAQAGFSISERRGFMLGATRLWAAERRGGRLGPPREATRSLQPATLGELPRGEMRSLSPVGSTEWRWWNGVQLLLSAALLVALGLALRVYSRLGGGLPLAPWQRLSLHFLLWAGVIGFAVRTVVLWLRLRDAPPRR</sequence>
<keyword evidence="4" id="KW-0472">Membrane</keyword>
<dbReference type="CDD" id="cd02440">
    <property type="entry name" value="AdoMet_MTases"/>
    <property type="match status" value="1"/>
</dbReference>
<evidence type="ECO:0000313" key="6">
    <source>
        <dbReference type="Proteomes" id="UP000320184"/>
    </source>
</evidence>
<evidence type="ECO:0000256" key="1">
    <source>
        <dbReference type="ARBA" id="ARBA00022603"/>
    </source>
</evidence>
<dbReference type="GO" id="GO:0042181">
    <property type="term" value="P:ketone biosynthetic process"/>
    <property type="evidence" value="ECO:0007669"/>
    <property type="project" value="UniProtKB-ARBA"/>
</dbReference>
<keyword evidence="4" id="KW-0812">Transmembrane</keyword>
<dbReference type="SUPFAM" id="SSF53335">
    <property type="entry name" value="S-adenosyl-L-methionine-dependent methyltransferases"/>
    <property type="match status" value="1"/>
</dbReference>
<keyword evidence="4" id="KW-1133">Transmembrane helix</keyword>
<gene>
    <name evidence="5" type="ORF">E6K73_01485</name>
</gene>
<dbReference type="PROSITE" id="PS01183">
    <property type="entry name" value="UBIE_1"/>
    <property type="match status" value="1"/>
</dbReference>